<feature type="non-terminal residue" evidence="5">
    <location>
        <position position="245"/>
    </location>
</feature>
<dbReference type="GO" id="GO:0000981">
    <property type="term" value="F:DNA-binding transcription factor activity, RNA polymerase II-specific"/>
    <property type="evidence" value="ECO:0007669"/>
    <property type="project" value="TreeGrafter"/>
</dbReference>
<organism evidence="5 6">
    <name type="scientific">Artemia franciscana</name>
    <name type="common">Brine shrimp</name>
    <name type="synonym">Artemia sanfranciscana</name>
    <dbReference type="NCBI Taxonomy" id="6661"/>
    <lineage>
        <taxon>Eukaryota</taxon>
        <taxon>Metazoa</taxon>
        <taxon>Ecdysozoa</taxon>
        <taxon>Arthropoda</taxon>
        <taxon>Crustacea</taxon>
        <taxon>Branchiopoda</taxon>
        <taxon>Anostraca</taxon>
        <taxon>Artemiidae</taxon>
        <taxon>Artemia</taxon>
    </lineage>
</organism>
<comment type="caution">
    <text evidence="5">The sequence shown here is derived from an EMBL/GenBank/DDBJ whole genome shotgun (WGS) entry which is preliminary data.</text>
</comment>
<keyword evidence="1" id="KW-0238">DNA-binding</keyword>
<feature type="domain" description="Homeobox protein SIX1 N-terminal SD" evidence="4">
    <location>
        <begin position="33"/>
        <end position="133"/>
    </location>
</feature>
<evidence type="ECO:0000259" key="4">
    <source>
        <dbReference type="Pfam" id="PF16878"/>
    </source>
</evidence>
<dbReference type="InterPro" id="IPR031701">
    <property type="entry name" value="SIX1_SD"/>
</dbReference>
<sequence>MGHSICSLATCNEGRTENVTLECSKFPLRFPDQVLQQSGNIERLARFLWSLPACEHLHKNESVLKAKAVVAFHRGNFKELYKLLESNQFSTHNHPKLQALWLKAHYIEAEKLRGRPLGAVGKYRVRRKFPLPRTIWDDSMCGPGAIAKAIPRVNTLIFFLKDSTEADHIVANLQNSLSQASVSIQKCKFEAATCSSKSNTFNLCTNVAINVSRLTILQRTVPNPNQIVLSVLETTKRRRIVHVLP</sequence>
<gene>
    <name evidence="5" type="ORF">QYM36_015708</name>
</gene>
<dbReference type="AlphaFoldDB" id="A0AA88KXL6"/>
<dbReference type="GO" id="GO:0005634">
    <property type="term" value="C:nucleus"/>
    <property type="evidence" value="ECO:0007669"/>
    <property type="project" value="TreeGrafter"/>
</dbReference>
<dbReference type="Proteomes" id="UP001187531">
    <property type="component" value="Unassembled WGS sequence"/>
</dbReference>
<dbReference type="PANTHER" id="PTHR10390">
    <property type="entry name" value="HOMEOBOX PROTEIN SIX"/>
    <property type="match status" value="1"/>
</dbReference>
<evidence type="ECO:0000256" key="3">
    <source>
        <dbReference type="ARBA" id="ARBA00023242"/>
    </source>
</evidence>
<dbReference type="PANTHER" id="PTHR10390:SF61">
    <property type="entry name" value="HOMEOBOX PROTEIN SIX2"/>
    <property type="match status" value="1"/>
</dbReference>
<evidence type="ECO:0000256" key="2">
    <source>
        <dbReference type="ARBA" id="ARBA00023155"/>
    </source>
</evidence>
<keyword evidence="6" id="KW-1185">Reference proteome</keyword>
<evidence type="ECO:0000256" key="1">
    <source>
        <dbReference type="ARBA" id="ARBA00023125"/>
    </source>
</evidence>
<keyword evidence="2" id="KW-0371">Homeobox</keyword>
<proteinExistence type="predicted"/>
<reference evidence="5" key="1">
    <citation type="submission" date="2023-07" db="EMBL/GenBank/DDBJ databases">
        <title>Chromosome-level genome assembly of Artemia franciscana.</title>
        <authorList>
            <person name="Jo E."/>
        </authorList>
    </citation>
    <scope>NUCLEOTIDE SEQUENCE</scope>
    <source>
        <tissue evidence="5">Whole body</tissue>
    </source>
</reference>
<protein>
    <recommendedName>
        <fullName evidence="4">Homeobox protein SIX1 N-terminal SD domain-containing protein</fullName>
    </recommendedName>
</protein>
<dbReference type="Pfam" id="PF16878">
    <property type="entry name" value="SIX1_SD"/>
    <property type="match status" value="1"/>
</dbReference>
<evidence type="ECO:0000313" key="6">
    <source>
        <dbReference type="Proteomes" id="UP001187531"/>
    </source>
</evidence>
<accession>A0AA88KXL6</accession>
<dbReference type="GO" id="GO:0000978">
    <property type="term" value="F:RNA polymerase II cis-regulatory region sequence-specific DNA binding"/>
    <property type="evidence" value="ECO:0007669"/>
    <property type="project" value="TreeGrafter"/>
</dbReference>
<keyword evidence="3" id="KW-0539">Nucleus</keyword>
<dbReference type="GO" id="GO:0005667">
    <property type="term" value="C:transcription regulator complex"/>
    <property type="evidence" value="ECO:0007669"/>
    <property type="project" value="TreeGrafter"/>
</dbReference>
<dbReference type="EMBL" id="JAVRJZ010000019">
    <property type="protein sequence ID" value="KAK2708102.1"/>
    <property type="molecule type" value="Genomic_DNA"/>
</dbReference>
<evidence type="ECO:0000313" key="5">
    <source>
        <dbReference type="EMBL" id="KAK2708102.1"/>
    </source>
</evidence>
<name>A0AA88KXL6_ARTSF</name>